<organism evidence="2 3">
    <name type="scientific">Corallococcus macrosporus DSM 14697</name>
    <dbReference type="NCBI Taxonomy" id="1189310"/>
    <lineage>
        <taxon>Bacteria</taxon>
        <taxon>Pseudomonadati</taxon>
        <taxon>Myxococcota</taxon>
        <taxon>Myxococcia</taxon>
        <taxon>Myxococcales</taxon>
        <taxon>Cystobacterineae</taxon>
        <taxon>Myxococcaceae</taxon>
        <taxon>Corallococcus</taxon>
    </lineage>
</organism>
<keyword evidence="2" id="KW-0315">Glutamine amidotransferase</keyword>
<dbReference type="AlphaFoldDB" id="A0A250K193"/>
<dbReference type="Gene3D" id="3.40.50.880">
    <property type="match status" value="1"/>
</dbReference>
<dbReference type="InterPro" id="IPR017926">
    <property type="entry name" value="GATASE"/>
</dbReference>
<dbReference type="NCBIfam" id="NF006562">
    <property type="entry name" value="PRK09065.1"/>
    <property type="match status" value="1"/>
</dbReference>
<accession>A0A250K193</accession>
<dbReference type="Proteomes" id="UP000217343">
    <property type="component" value="Chromosome"/>
</dbReference>
<dbReference type="InterPro" id="IPR029062">
    <property type="entry name" value="Class_I_gatase-like"/>
</dbReference>
<evidence type="ECO:0000313" key="2">
    <source>
        <dbReference type="EMBL" id="ATB49773.1"/>
    </source>
</evidence>
<dbReference type="OrthoDB" id="9813383at2"/>
<keyword evidence="3" id="KW-1185">Reference proteome</keyword>
<dbReference type="CDD" id="cd01741">
    <property type="entry name" value="GATase1_1"/>
    <property type="match status" value="1"/>
</dbReference>
<dbReference type="GO" id="GO:0005829">
    <property type="term" value="C:cytosol"/>
    <property type="evidence" value="ECO:0007669"/>
    <property type="project" value="TreeGrafter"/>
</dbReference>
<keyword evidence="2" id="KW-0808">Transferase</keyword>
<dbReference type="GO" id="GO:0016740">
    <property type="term" value="F:transferase activity"/>
    <property type="evidence" value="ECO:0007669"/>
    <property type="project" value="UniProtKB-KW"/>
</dbReference>
<name>A0A250K193_9BACT</name>
<gene>
    <name evidence="2" type="ORF">MYMAC_005427</name>
</gene>
<dbReference type="InterPro" id="IPR044992">
    <property type="entry name" value="ChyE-like"/>
</dbReference>
<evidence type="ECO:0000259" key="1">
    <source>
        <dbReference type="Pfam" id="PF00117"/>
    </source>
</evidence>
<protein>
    <submittedName>
        <fullName evidence="2">Glutamine amidotransferase</fullName>
    </submittedName>
</protein>
<dbReference type="PANTHER" id="PTHR42695:SF5">
    <property type="entry name" value="GLUTAMINE AMIDOTRANSFERASE YLR126C-RELATED"/>
    <property type="match status" value="1"/>
</dbReference>
<dbReference type="RefSeq" id="WP_095960210.1">
    <property type="nucleotide sequence ID" value="NZ_CP022203.1"/>
</dbReference>
<proteinExistence type="predicted"/>
<dbReference type="PANTHER" id="PTHR42695">
    <property type="entry name" value="GLUTAMINE AMIDOTRANSFERASE YLR126C-RELATED"/>
    <property type="match status" value="1"/>
</dbReference>
<dbReference type="KEGG" id="mmas:MYMAC_005427"/>
<dbReference type="Pfam" id="PF00117">
    <property type="entry name" value="GATase"/>
    <property type="match status" value="1"/>
</dbReference>
<feature type="domain" description="Glutamine amidotransferase" evidence="1">
    <location>
        <begin position="32"/>
        <end position="195"/>
    </location>
</feature>
<dbReference type="EMBL" id="CP022203">
    <property type="protein sequence ID" value="ATB49773.1"/>
    <property type="molecule type" value="Genomic_DNA"/>
</dbReference>
<reference evidence="2 3" key="1">
    <citation type="submission" date="2017-06" db="EMBL/GenBank/DDBJ databases">
        <title>Sequencing and comparative analysis of myxobacterial genomes.</title>
        <authorList>
            <person name="Rupp O."/>
            <person name="Goesmann A."/>
            <person name="Sogaard-Andersen L."/>
        </authorList>
    </citation>
    <scope>NUCLEOTIDE SEQUENCE [LARGE SCALE GENOMIC DNA]</scope>
    <source>
        <strain evidence="2 3">DSM 14697</strain>
    </source>
</reference>
<dbReference type="PROSITE" id="PS51273">
    <property type="entry name" value="GATASE_TYPE_1"/>
    <property type="match status" value="1"/>
</dbReference>
<dbReference type="SUPFAM" id="SSF52317">
    <property type="entry name" value="Class I glutamine amidotransferase-like"/>
    <property type="match status" value="1"/>
</dbReference>
<evidence type="ECO:0000313" key="3">
    <source>
        <dbReference type="Proteomes" id="UP000217343"/>
    </source>
</evidence>
<sequence>MRQPVAVKNVLLLKAGDAAQSVRFAVGDYDRWFLQTIGLSGYRFDVVPVHRGAPLPPRADRYDAVMMTGSPLSVTALAPWMERAADYMVDAGERGTPVLGVCFGQQLLAHAYGGRVSRNPLGRETGSVEVTLTEAGREDPLFDGVPERFTTQATHEDIVSRLPEGARVLAGNANTVAQALAFRPKVRGVQFHPEAGVDAIRAVIEARRDGLEKAAVARGAAPGEHVRRLLAGLTPSPAGRRILLNFLERFS</sequence>